<dbReference type="PRINTS" id="PR00344">
    <property type="entry name" value="BCTRLSENSOR"/>
</dbReference>
<feature type="domain" description="Response regulatory" evidence="14">
    <location>
        <begin position="497"/>
        <end position="614"/>
    </location>
</feature>
<dbReference type="Pfam" id="PF00512">
    <property type="entry name" value="HisKA"/>
    <property type="match status" value="1"/>
</dbReference>
<dbReference type="Gene3D" id="3.40.50.2300">
    <property type="match status" value="1"/>
</dbReference>
<dbReference type="InterPro" id="IPR003594">
    <property type="entry name" value="HATPase_dom"/>
</dbReference>
<keyword evidence="8" id="KW-0067">ATP-binding</keyword>
<dbReference type="AlphaFoldDB" id="A0A2W6Q9S2"/>
<keyword evidence="6" id="KW-0547">Nucleotide-binding</keyword>
<feature type="transmembrane region" description="Helical" evidence="12">
    <location>
        <begin position="146"/>
        <end position="167"/>
    </location>
</feature>
<dbReference type="FunFam" id="3.30.565.10:FF:000010">
    <property type="entry name" value="Sensor histidine kinase RcsC"/>
    <property type="match status" value="1"/>
</dbReference>
<feature type="domain" description="Histidine kinase" evidence="13">
    <location>
        <begin position="240"/>
        <end position="461"/>
    </location>
</feature>
<dbReference type="InterPro" id="IPR005467">
    <property type="entry name" value="His_kinase_dom"/>
</dbReference>
<accession>A0A2W6Q9S2</accession>
<evidence type="ECO:0000256" key="4">
    <source>
        <dbReference type="ARBA" id="ARBA00022553"/>
    </source>
</evidence>
<feature type="modified residue" description="4-aspartylphosphate" evidence="11">
    <location>
        <position position="547"/>
    </location>
</feature>
<dbReference type="GO" id="GO:0000155">
    <property type="term" value="F:phosphorelay sensor kinase activity"/>
    <property type="evidence" value="ECO:0007669"/>
    <property type="project" value="InterPro"/>
</dbReference>
<name>A0A2W6Q9S2_9BACL</name>
<dbReference type="Gene3D" id="3.30.565.10">
    <property type="entry name" value="Histidine kinase-like ATPase, C-terminal domain"/>
    <property type="match status" value="2"/>
</dbReference>
<comment type="caution">
    <text evidence="15">The sequence shown here is derived from an EMBL/GenBank/DDBJ whole genome shotgun (WGS) entry which is preliminary data.</text>
</comment>
<keyword evidence="5" id="KW-0808">Transferase</keyword>
<dbReference type="PANTHER" id="PTHR43047">
    <property type="entry name" value="TWO-COMPONENT HISTIDINE PROTEIN KINASE"/>
    <property type="match status" value="1"/>
</dbReference>
<dbReference type="SMART" id="SM00387">
    <property type="entry name" value="HATPase_c"/>
    <property type="match status" value="2"/>
</dbReference>
<protein>
    <recommendedName>
        <fullName evidence="10">Circadian input-output histidine kinase CikA</fullName>
        <ecNumber evidence="3">2.7.13.3</ecNumber>
    </recommendedName>
</protein>
<feature type="transmembrane region" description="Helical" evidence="12">
    <location>
        <begin position="37"/>
        <end position="58"/>
    </location>
</feature>
<feature type="transmembrane region" description="Helical" evidence="12">
    <location>
        <begin position="6"/>
        <end position="25"/>
    </location>
</feature>
<dbReference type="Proteomes" id="UP000249204">
    <property type="component" value="Unassembled WGS sequence"/>
</dbReference>
<dbReference type="InterPro" id="IPR004358">
    <property type="entry name" value="Sig_transdc_His_kin-like_C"/>
</dbReference>
<evidence type="ECO:0000256" key="1">
    <source>
        <dbReference type="ARBA" id="ARBA00000085"/>
    </source>
</evidence>
<evidence type="ECO:0000256" key="5">
    <source>
        <dbReference type="ARBA" id="ARBA00022679"/>
    </source>
</evidence>
<dbReference type="InterPro" id="IPR010559">
    <property type="entry name" value="Sig_transdc_His_kin_internal"/>
</dbReference>
<dbReference type="SUPFAM" id="SSF47384">
    <property type="entry name" value="Homodimeric domain of signal transducing histidine kinase"/>
    <property type="match status" value="1"/>
</dbReference>
<feature type="transmembrane region" description="Helical" evidence="12">
    <location>
        <begin position="70"/>
        <end position="96"/>
    </location>
</feature>
<evidence type="ECO:0000256" key="7">
    <source>
        <dbReference type="ARBA" id="ARBA00022777"/>
    </source>
</evidence>
<dbReference type="InterPro" id="IPR001789">
    <property type="entry name" value="Sig_transdc_resp-reg_receiver"/>
</dbReference>
<dbReference type="EMBL" id="QKWW01000056">
    <property type="protein sequence ID" value="PZT54033.1"/>
    <property type="molecule type" value="Genomic_DNA"/>
</dbReference>
<evidence type="ECO:0000313" key="16">
    <source>
        <dbReference type="Proteomes" id="UP000249204"/>
    </source>
</evidence>
<feature type="domain" description="Histidine kinase" evidence="13">
    <location>
        <begin position="724"/>
        <end position="823"/>
    </location>
</feature>
<evidence type="ECO:0000256" key="6">
    <source>
        <dbReference type="ARBA" id="ARBA00022741"/>
    </source>
</evidence>
<dbReference type="Pfam" id="PF02518">
    <property type="entry name" value="HATPase_c"/>
    <property type="match status" value="2"/>
</dbReference>
<reference evidence="15 16" key="1">
    <citation type="submission" date="2018-06" db="EMBL/GenBank/DDBJ databases">
        <title>Isolation of heavy metals resistant Paenibacillus silvae NC2 from Gold-Copper mine in ZiJin, China.</title>
        <authorList>
            <person name="Xu J."/>
            <person name="Mazhar H.S."/>
            <person name="Rensing C."/>
        </authorList>
    </citation>
    <scope>NUCLEOTIDE SEQUENCE [LARGE SCALE GENOMIC DNA]</scope>
    <source>
        <strain evidence="15 16">NC2</strain>
    </source>
</reference>
<evidence type="ECO:0000256" key="12">
    <source>
        <dbReference type="SAM" id="Phobius"/>
    </source>
</evidence>
<evidence type="ECO:0000313" key="15">
    <source>
        <dbReference type="EMBL" id="PZT54033.1"/>
    </source>
</evidence>
<evidence type="ECO:0000256" key="8">
    <source>
        <dbReference type="ARBA" id="ARBA00022840"/>
    </source>
</evidence>
<comment type="catalytic activity">
    <reaction evidence="1">
        <text>ATP + protein L-histidine = ADP + protein N-phospho-L-histidine.</text>
        <dbReference type="EC" id="2.7.13.3"/>
    </reaction>
</comment>
<evidence type="ECO:0000256" key="10">
    <source>
        <dbReference type="ARBA" id="ARBA00074306"/>
    </source>
</evidence>
<dbReference type="GO" id="GO:0005524">
    <property type="term" value="F:ATP binding"/>
    <property type="evidence" value="ECO:0007669"/>
    <property type="project" value="UniProtKB-KW"/>
</dbReference>
<keyword evidence="7" id="KW-0418">Kinase</keyword>
<dbReference type="RefSeq" id="WP_111271838.1">
    <property type="nucleotide sequence ID" value="NZ_QKWW01000056.1"/>
</dbReference>
<keyword evidence="12" id="KW-1133">Transmembrane helix</keyword>
<dbReference type="PROSITE" id="PS50109">
    <property type="entry name" value="HIS_KIN"/>
    <property type="match status" value="2"/>
</dbReference>
<evidence type="ECO:0000256" key="11">
    <source>
        <dbReference type="PROSITE-ProRule" id="PRU00169"/>
    </source>
</evidence>
<evidence type="ECO:0000259" key="14">
    <source>
        <dbReference type="PROSITE" id="PS50110"/>
    </source>
</evidence>
<evidence type="ECO:0000256" key="3">
    <source>
        <dbReference type="ARBA" id="ARBA00012438"/>
    </source>
</evidence>
<feature type="transmembrane region" description="Helical" evidence="12">
    <location>
        <begin position="179"/>
        <end position="196"/>
    </location>
</feature>
<dbReference type="GO" id="GO:0009927">
    <property type="term" value="F:histidine phosphotransfer kinase activity"/>
    <property type="evidence" value="ECO:0007669"/>
    <property type="project" value="TreeGrafter"/>
</dbReference>
<dbReference type="CDD" id="cd16922">
    <property type="entry name" value="HATPase_EvgS-ArcB-TorS-like"/>
    <property type="match status" value="1"/>
</dbReference>
<evidence type="ECO:0000256" key="9">
    <source>
        <dbReference type="ARBA" id="ARBA00023012"/>
    </source>
</evidence>
<proteinExistence type="inferred from homology"/>
<keyword evidence="9" id="KW-0902">Two-component regulatory system</keyword>
<dbReference type="SUPFAM" id="SSF52172">
    <property type="entry name" value="CheY-like"/>
    <property type="match status" value="1"/>
</dbReference>
<dbReference type="SMART" id="SM00388">
    <property type="entry name" value="HisKA"/>
    <property type="match status" value="1"/>
</dbReference>
<dbReference type="SMART" id="SM00448">
    <property type="entry name" value="REC"/>
    <property type="match status" value="1"/>
</dbReference>
<dbReference type="EC" id="2.7.13.3" evidence="3"/>
<dbReference type="InterPro" id="IPR036890">
    <property type="entry name" value="HATPase_C_sf"/>
</dbReference>
<dbReference type="PROSITE" id="PS50110">
    <property type="entry name" value="RESPONSE_REGULATORY"/>
    <property type="match status" value="1"/>
</dbReference>
<evidence type="ECO:0000256" key="2">
    <source>
        <dbReference type="ARBA" id="ARBA00006402"/>
    </source>
</evidence>
<dbReference type="InterPro" id="IPR036097">
    <property type="entry name" value="HisK_dim/P_sf"/>
</dbReference>
<dbReference type="Pfam" id="PF00072">
    <property type="entry name" value="Response_reg"/>
    <property type="match status" value="1"/>
</dbReference>
<dbReference type="SUPFAM" id="SSF55874">
    <property type="entry name" value="ATPase domain of HSP90 chaperone/DNA topoisomerase II/histidine kinase"/>
    <property type="match status" value="2"/>
</dbReference>
<sequence length="836" mass="94013">MPLLYYVQTSVIGLIITLIICIHMYRRNHERSELRDVFLALLLSNMCLLLLEMVLNMLTGSESAASGWLLPAVICLFYILNPVPEALWIFYLDAVIRRNDQQGMSRATAIVICLPIAVNMLLSLGSLFGDYLFYVDADHVYHRGPYFLLMPALCYIYLFYYVGLVILKRKQVSLQEFRALLFAALPPLIAGVLQSMFFGLSVLWIALAFSLLIVYLNLQSEQVYKELIKLDRMKDQFLANTSHELRTPLNGIINITNSILENNHTDSVHADPSRQHNLRTVLSEAHRLDRLIHDILDISSMRSGGMKLEARAIDLHSVANASMYVISQLNDGKPIDFVNQIPIEMPAVYADEERLYQIFYNLIGNALKFTQQGHVRTGAVLKQDYIEIWVQDTGIGIPQERLEDVFTPFTQLDSTETREAGGTGLGLSITQTLVELQGGRIWVESRKGKGSTFRFTLPVSRERKEKVYGKQPEANFAPSAKNSVLTTRRHRTEKSYSILAVDDDPASLAALFHVLDNDGYDVTAVPDGMSALAKLEQMPQYDLVILDVMMPKISGYEVLRAIRGRFQPLDLPVLMVTARARPEDLQIGFEAGANDYLTKPFESLELKSRVKTLVQLKESVGIRISAELSFLQAQIKPHFLFNSLSTIAALSTVDPVKAKGLLYDLSDYLRGSFSFDSGDEFTPLVNELATVRAYVSIEKERFQDRLDMQYDIDESIELKVPMLIIQPLVENAIRHGIMTRNAGGFVRLTVRREEDTALIKVEDNGVGIEPQRLQQLLGQPGTRSGVGLMNIQRRLILHYGIGMHIWSQTGEGTAVTLQIPLNTGRKADDDQSHIAG</sequence>
<dbReference type="GO" id="GO:0005886">
    <property type="term" value="C:plasma membrane"/>
    <property type="evidence" value="ECO:0007669"/>
    <property type="project" value="TreeGrafter"/>
</dbReference>
<feature type="transmembrane region" description="Helical" evidence="12">
    <location>
        <begin position="108"/>
        <end position="134"/>
    </location>
</feature>
<dbReference type="InterPro" id="IPR003661">
    <property type="entry name" value="HisK_dim/P_dom"/>
</dbReference>
<keyword evidence="4 11" id="KW-0597">Phosphoprotein</keyword>
<comment type="similarity">
    <text evidence="2">In the N-terminal section; belongs to the phytochrome family.</text>
</comment>
<dbReference type="Pfam" id="PF06580">
    <property type="entry name" value="His_kinase"/>
    <property type="match status" value="1"/>
</dbReference>
<dbReference type="CDD" id="cd17574">
    <property type="entry name" value="REC_OmpR"/>
    <property type="match status" value="1"/>
</dbReference>
<keyword evidence="12" id="KW-0812">Transmembrane</keyword>
<keyword evidence="12" id="KW-0472">Membrane</keyword>
<gene>
    <name evidence="15" type="ORF">DN757_19375</name>
</gene>
<dbReference type="PANTHER" id="PTHR43047:SF72">
    <property type="entry name" value="OSMOSENSING HISTIDINE PROTEIN KINASE SLN1"/>
    <property type="match status" value="1"/>
</dbReference>
<dbReference type="CDD" id="cd00082">
    <property type="entry name" value="HisKA"/>
    <property type="match status" value="1"/>
</dbReference>
<dbReference type="Gene3D" id="1.10.287.130">
    <property type="match status" value="1"/>
</dbReference>
<evidence type="ECO:0000259" key="13">
    <source>
        <dbReference type="PROSITE" id="PS50109"/>
    </source>
</evidence>
<dbReference type="InterPro" id="IPR011006">
    <property type="entry name" value="CheY-like_superfamily"/>
</dbReference>
<organism evidence="15 16">
    <name type="scientific">Paenibacillus silvae</name>
    <dbReference type="NCBI Taxonomy" id="1325358"/>
    <lineage>
        <taxon>Bacteria</taxon>
        <taxon>Bacillati</taxon>
        <taxon>Bacillota</taxon>
        <taxon>Bacilli</taxon>
        <taxon>Bacillales</taxon>
        <taxon>Paenibacillaceae</taxon>
        <taxon>Paenibacillus</taxon>
    </lineage>
</organism>